<sequence>MISEKLKLDEVDRQIISIVQEDPNITHTEIAHRVNRSQPTIGMRIKKLEQSGVLQFQPGINFRKVELFLAIVHIKTREPED</sequence>
<keyword evidence="1" id="KW-0805">Transcription regulation</keyword>
<dbReference type="InterPro" id="IPR011991">
    <property type="entry name" value="ArsR-like_HTH"/>
</dbReference>
<feature type="non-terminal residue" evidence="5">
    <location>
        <position position="81"/>
    </location>
</feature>
<reference evidence="5" key="1">
    <citation type="journal article" date="2014" name="Front. Microbiol.">
        <title>High frequency of phylogenetically diverse reductive dehalogenase-homologous genes in deep subseafloor sedimentary metagenomes.</title>
        <authorList>
            <person name="Kawai M."/>
            <person name="Futagami T."/>
            <person name="Toyoda A."/>
            <person name="Takaki Y."/>
            <person name="Nishi S."/>
            <person name="Hori S."/>
            <person name="Arai W."/>
            <person name="Tsubouchi T."/>
            <person name="Morono Y."/>
            <person name="Uchiyama I."/>
            <person name="Ito T."/>
            <person name="Fujiyama A."/>
            <person name="Inagaki F."/>
            <person name="Takami H."/>
        </authorList>
    </citation>
    <scope>NUCLEOTIDE SEQUENCE</scope>
    <source>
        <strain evidence="5">Expedition CK06-06</strain>
    </source>
</reference>
<keyword evidence="3" id="KW-0804">Transcription</keyword>
<evidence type="ECO:0000313" key="5">
    <source>
        <dbReference type="EMBL" id="GAG85090.1"/>
    </source>
</evidence>
<protein>
    <recommendedName>
        <fullName evidence="4">HTH asnC-type domain-containing protein</fullName>
    </recommendedName>
</protein>
<dbReference type="GO" id="GO:0043200">
    <property type="term" value="P:response to amino acid"/>
    <property type="evidence" value="ECO:0007669"/>
    <property type="project" value="TreeGrafter"/>
</dbReference>
<name>X1AQT9_9ZZZZ</name>
<dbReference type="Gene3D" id="1.10.10.10">
    <property type="entry name" value="Winged helix-like DNA-binding domain superfamily/Winged helix DNA-binding domain"/>
    <property type="match status" value="1"/>
</dbReference>
<dbReference type="InterPro" id="IPR036390">
    <property type="entry name" value="WH_DNA-bd_sf"/>
</dbReference>
<dbReference type="GO" id="GO:0005829">
    <property type="term" value="C:cytosol"/>
    <property type="evidence" value="ECO:0007669"/>
    <property type="project" value="TreeGrafter"/>
</dbReference>
<evidence type="ECO:0000256" key="2">
    <source>
        <dbReference type="ARBA" id="ARBA00023125"/>
    </source>
</evidence>
<gene>
    <name evidence="5" type="ORF">S01H4_34129</name>
</gene>
<dbReference type="AlphaFoldDB" id="X1AQT9"/>
<evidence type="ECO:0000256" key="1">
    <source>
        <dbReference type="ARBA" id="ARBA00023015"/>
    </source>
</evidence>
<dbReference type="Pfam" id="PF13412">
    <property type="entry name" value="HTH_24"/>
    <property type="match status" value="1"/>
</dbReference>
<evidence type="ECO:0000256" key="3">
    <source>
        <dbReference type="ARBA" id="ARBA00023163"/>
    </source>
</evidence>
<dbReference type="PROSITE" id="PS50956">
    <property type="entry name" value="HTH_ASNC_2"/>
    <property type="match status" value="1"/>
</dbReference>
<dbReference type="InterPro" id="IPR019888">
    <property type="entry name" value="Tscrpt_reg_AsnC-like"/>
</dbReference>
<dbReference type="CDD" id="cd00090">
    <property type="entry name" value="HTH_ARSR"/>
    <property type="match status" value="1"/>
</dbReference>
<dbReference type="InterPro" id="IPR000485">
    <property type="entry name" value="AsnC-type_HTH_dom"/>
</dbReference>
<organism evidence="5">
    <name type="scientific">marine sediment metagenome</name>
    <dbReference type="NCBI Taxonomy" id="412755"/>
    <lineage>
        <taxon>unclassified sequences</taxon>
        <taxon>metagenomes</taxon>
        <taxon>ecological metagenomes</taxon>
    </lineage>
</organism>
<dbReference type="PRINTS" id="PR00033">
    <property type="entry name" value="HTHASNC"/>
</dbReference>
<proteinExistence type="predicted"/>
<dbReference type="PANTHER" id="PTHR30154">
    <property type="entry name" value="LEUCINE-RESPONSIVE REGULATORY PROTEIN"/>
    <property type="match status" value="1"/>
</dbReference>
<dbReference type="EMBL" id="BART01018034">
    <property type="protein sequence ID" value="GAG85090.1"/>
    <property type="molecule type" value="Genomic_DNA"/>
</dbReference>
<comment type="caution">
    <text evidence="5">The sequence shown here is derived from an EMBL/GenBank/DDBJ whole genome shotgun (WGS) entry which is preliminary data.</text>
</comment>
<feature type="domain" description="HTH asnC-type" evidence="4">
    <location>
        <begin position="8"/>
        <end position="72"/>
    </location>
</feature>
<dbReference type="SUPFAM" id="SSF46785">
    <property type="entry name" value="Winged helix' DNA-binding domain"/>
    <property type="match status" value="1"/>
</dbReference>
<dbReference type="InterPro" id="IPR036388">
    <property type="entry name" value="WH-like_DNA-bd_sf"/>
</dbReference>
<evidence type="ECO:0000259" key="4">
    <source>
        <dbReference type="PROSITE" id="PS50956"/>
    </source>
</evidence>
<accession>X1AQT9</accession>
<dbReference type="GO" id="GO:0043565">
    <property type="term" value="F:sequence-specific DNA binding"/>
    <property type="evidence" value="ECO:0007669"/>
    <property type="project" value="InterPro"/>
</dbReference>
<dbReference type="SMART" id="SM00344">
    <property type="entry name" value="HTH_ASNC"/>
    <property type="match status" value="1"/>
</dbReference>
<dbReference type="PANTHER" id="PTHR30154:SF34">
    <property type="entry name" value="TRANSCRIPTIONAL REGULATOR AZLB"/>
    <property type="match status" value="1"/>
</dbReference>
<keyword evidence="2" id="KW-0238">DNA-binding</keyword>